<evidence type="ECO:0000313" key="2">
    <source>
        <dbReference type="EMBL" id="PYE87512.1"/>
    </source>
</evidence>
<comment type="caution">
    <text evidence="2">The sequence shown here is derived from an EMBL/GenBank/DDBJ whole genome shotgun (WGS) entry which is preliminary data.</text>
</comment>
<dbReference type="Proteomes" id="UP000247454">
    <property type="component" value="Unassembled WGS sequence"/>
</dbReference>
<organism evidence="2 3">
    <name type="scientific">Phyllobacterium leguminum</name>
    <dbReference type="NCBI Taxonomy" id="314237"/>
    <lineage>
        <taxon>Bacteria</taxon>
        <taxon>Pseudomonadati</taxon>
        <taxon>Pseudomonadota</taxon>
        <taxon>Alphaproteobacteria</taxon>
        <taxon>Hyphomicrobiales</taxon>
        <taxon>Phyllobacteriaceae</taxon>
        <taxon>Phyllobacterium</taxon>
    </lineage>
</organism>
<keyword evidence="3" id="KW-1185">Reference proteome</keyword>
<feature type="region of interest" description="Disordered" evidence="1">
    <location>
        <begin position="92"/>
        <end position="126"/>
    </location>
</feature>
<evidence type="ECO:0000256" key="1">
    <source>
        <dbReference type="SAM" id="MobiDB-lite"/>
    </source>
</evidence>
<dbReference type="AlphaFoldDB" id="A0A318T5G7"/>
<dbReference type="RefSeq" id="WP_210206143.1">
    <property type="nucleotide sequence ID" value="NZ_QJTF01000012.1"/>
</dbReference>
<reference evidence="2 3" key="1">
    <citation type="submission" date="2018-06" db="EMBL/GenBank/DDBJ databases">
        <title>Genomic Encyclopedia of Type Strains, Phase III (KMG-III): the genomes of soil and plant-associated and newly described type strains.</title>
        <authorList>
            <person name="Whitman W."/>
        </authorList>
    </citation>
    <scope>NUCLEOTIDE SEQUENCE [LARGE SCALE GENOMIC DNA]</scope>
    <source>
        <strain evidence="2 3">ORS 1419</strain>
    </source>
</reference>
<accession>A0A318T5G7</accession>
<evidence type="ECO:0000313" key="3">
    <source>
        <dbReference type="Proteomes" id="UP000247454"/>
    </source>
</evidence>
<gene>
    <name evidence="2" type="ORF">C7477_11213</name>
</gene>
<dbReference type="EMBL" id="QJTF01000012">
    <property type="protein sequence ID" value="PYE87512.1"/>
    <property type="molecule type" value="Genomic_DNA"/>
</dbReference>
<name>A0A318T5G7_9HYPH</name>
<protein>
    <submittedName>
        <fullName evidence="2">Uncharacterized protein</fullName>
    </submittedName>
</protein>
<sequence length="264" mass="28161">MPGTWYPKHIGFLGGAAPAVTGLRNVQFSAPDASVTVSADFGERGFEDAAGLFQMLREFILEKFGREDADKALPAFRIEWLSEIEIEKPSLRPAFSEPPVPRKKEPLPVTKPNTPPDPAFAARDAALTEREERIRKREQEAAHADNASFAESLVADGKLLPVSKDKVVLILGALPAETSVSFAAGEAAVPVAQALRDILKAQPKIVSFGAFDMPEMTGAGGRAASFAADGKPVDPSDMELHAKAVAYQKVHPGMAYLDAVAAVS</sequence>
<proteinExistence type="predicted"/>